<keyword evidence="23" id="KW-1185">Reference proteome</keyword>
<dbReference type="Pfam" id="PF03853">
    <property type="entry name" value="YjeF_N"/>
    <property type="match status" value="1"/>
</dbReference>
<keyword evidence="5 18" id="KW-0479">Metal-binding</keyword>
<evidence type="ECO:0000256" key="6">
    <source>
        <dbReference type="ARBA" id="ARBA00022741"/>
    </source>
</evidence>
<evidence type="ECO:0000313" key="22">
    <source>
        <dbReference type="EMBL" id="CAG5082611.1"/>
    </source>
</evidence>
<dbReference type="GO" id="GO:0005524">
    <property type="term" value="F:ATP binding"/>
    <property type="evidence" value="ECO:0007669"/>
    <property type="project" value="UniProtKB-UniRule"/>
</dbReference>
<comment type="subunit">
    <text evidence="17">Homotetramer.</text>
</comment>
<comment type="similarity">
    <text evidence="18">Belongs to the NnrE/AIBP family.</text>
</comment>
<evidence type="ECO:0000256" key="10">
    <source>
        <dbReference type="ARBA" id="ARBA00023027"/>
    </source>
</evidence>
<dbReference type="EC" id="5.1.99.6" evidence="19"/>
<evidence type="ECO:0000256" key="14">
    <source>
        <dbReference type="ARBA" id="ARBA00025153"/>
    </source>
</evidence>
<comment type="catalytic activity">
    <reaction evidence="2 18 19">
        <text>(6R)-NADPHX = (6S)-NADPHX</text>
        <dbReference type="Rhea" id="RHEA:32227"/>
        <dbReference type="ChEBI" id="CHEBI:64076"/>
        <dbReference type="ChEBI" id="CHEBI:64077"/>
        <dbReference type="EC" id="5.1.99.6"/>
    </reaction>
</comment>
<dbReference type="HAMAP" id="MF_01965">
    <property type="entry name" value="NADHX_dehydratase"/>
    <property type="match status" value="1"/>
</dbReference>
<evidence type="ECO:0000256" key="17">
    <source>
        <dbReference type="HAMAP-Rule" id="MF_01965"/>
    </source>
</evidence>
<comment type="function">
    <text evidence="17">Catalyzes the dehydration of the S-form of NAD(P)HX at the expense of ADP, which is converted to AMP. Together with NAD(P)HX epimerase, which catalyzes the epimerization of the S- and R-forms, the enzyme allows the repair of both epimers of NAD(P)HX, a damaged form of NAD(P)H that is a result of enzymatic or heat-dependent hydration.</text>
</comment>
<keyword evidence="12 17" id="KW-0456">Lyase</keyword>
<dbReference type="SUPFAM" id="SSF53613">
    <property type="entry name" value="Ribokinase-like"/>
    <property type="match status" value="1"/>
</dbReference>
<feature type="domain" description="YjeF N-terminal" evidence="21">
    <location>
        <begin position="11"/>
        <end position="214"/>
    </location>
</feature>
<organism evidence="22 23">
    <name type="scientific">Parvicella tangerina</name>
    <dbReference type="NCBI Taxonomy" id="2829795"/>
    <lineage>
        <taxon>Bacteria</taxon>
        <taxon>Pseudomonadati</taxon>
        <taxon>Bacteroidota</taxon>
        <taxon>Flavobacteriia</taxon>
        <taxon>Flavobacteriales</taxon>
        <taxon>Parvicellaceae</taxon>
        <taxon>Parvicella</taxon>
    </lineage>
</organism>
<comment type="catalytic activity">
    <reaction evidence="15 17 19">
        <text>(6S)-NADHX + ADP = AMP + phosphate + NADH + H(+)</text>
        <dbReference type="Rhea" id="RHEA:32223"/>
        <dbReference type="ChEBI" id="CHEBI:15378"/>
        <dbReference type="ChEBI" id="CHEBI:43474"/>
        <dbReference type="ChEBI" id="CHEBI:57945"/>
        <dbReference type="ChEBI" id="CHEBI:64074"/>
        <dbReference type="ChEBI" id="CHEBI:456215"/>
        <dbReference type="ChEBI" id="CHEBI:456216"/>
        <dbReference type="EC" id="4.2.1.136"/>
    </reaction>
</comment>
<dbReference type="Pfam" id="PF01256">
    <property type="entry name" value="Carb_kinase"/>
    <property type="match status" value="1"/>
</dbReference>
<evidence type="ECO:0000256" key="4">
    <source>
        <dbReference type="ARBA" id="ARBA00009524"/>
    </source>
</evidence>
<dbReference type="InterPro" id="IPR029056">
    <property type="entry name" value="Ribokinase-like"/>
</dbReference>
<dbReference type="AlphaFoldDB" id="A0A916NC92"/>
<protein>
    <recommendedName>
        <fullName evidence="19">Bifunctional NAD(P)H-hydrate repair enzyme</fullName>
    </recommendedName>
    <alternativeName>
        <fullName evidence="19">Nicotinamide nucleotide repair protein</fullName>
    </alternativeName>
    <domain>
        <recommendedName>
            <fullName evidence="19">ADP-dependent (S)-NAD(P)H-hydrate dehydratase</fullName>
            <ecNumber evidence="19">4.2.1.136</ecNumber>
        </recommendedName>
        <alternativeName>
            <fullName evidence="19">ADP-dependent NAD(P)HX dehydratase</fullName>
        </alternativeName>
    </domain>
    <domain>
        <recommendedName>
            <fullName evidence="19">NAD(P)H-hydrate epimerase</fullName>
            <ecNumber evidence="19">5.1.99.6</ecNumber>
        </recommendedName>
    </domain>
</protein>
<dbReference type="InterPro" id="IPR017953">
    <property type="entry name" value="Carbohydrate_kinase_pred_CS"/>
</dbReference>
<dbReference type="GO" id="GO:0046496">
    <property type="term" value="P:nicotinamide nucleotide metabolic process"/>
    <property type="evidence" value="ECO:0007669"/>
    <property type="project" value="UniProtKB-UniRule"/>
</dbReference>
<feature type="binding site" evidence="17">
    <location>
        <position position="437"/>
    </location>
    <ligand>
        <name>(6S)-NADPHX</name>
        <dbReference type="ChEBI" id="CHEBI:64076"/>
    </ligand>
</feature>
<dbReference type="PIRSF" id="PIRSF017184">
    <property type="entry name" value="Nnr"/>
    <property type="match status" value="1"/>
</dbReference>
<dbReference type="InterPro" id="IPR000631">
    <property type="entry name" value="CARKD"/>
</dbReference>
<evidence type="ECO:0000256" key="5">
    <source>
        <dbReference type="ARBA" id="ARBA00022723"/>
    </source>
</evidence>
<feature type="binding site" evidence="17">
    <location>
        <begin position="406"/>
        <end position="410"/>
    </location>
    <ligand>
        <name>AMP</name>
        <dbReference type="ChEBI" id="CHEBI:456215"/>
    </ligand>
</feature>
<feature type="binding site" evidence="18">
    <location>
        <begin position="61"/>
        <end position="65"/>
    </location>
    <ligand>
        <name>(6S)-NADPHX</name>
        <dbReference type="ChEBI" id="CHEBI:64076"/>
    </ligand>
</feature>
<dbReference type="RefSeq" id="WP_258542168.1">
    <property type="nucleotide sequence ID" value="NZ_OU015584.1"/>
</dbReference>
<comment type="similarity">
    <text evidence="4 19">In the C-terminal section; belongs to the NnrD/CARKD family.</text>
</comment>
<dbReference type="EMBL" id="OU015584">
    <property type="protein sequence ID" value="CAG5082611.1"/>
    <property type="molecule type" value="Genomic_DNA"/>
</dbReference>
<dbReference type="InterPro" id="IPR004443">
    <property type="entry name" value="YjeF_N_dom"/>
</dbReference>
<evidence type="ECO:0000256" key="16">
    <source>
        <dbReference type="ARBA" id="ARBA00049209"/>
    </source>
</evidence>
<evidence type="ECO:0000256" key="8">
    <source>
        <dbReference type="ARBA" id="ARBA00022857"/>
    </source>
</evidence>
<dbReference type="PROSITE" id="PS01050">
    <property type="entry name" value="YJEF_C_2"/>
    <property type="match status" value="1"/>
</dbReference>
<comment type="caution">
    <text evidence="18">Lacks conserved residue(s) required for the propagation of feature annotation.</text>
</comment>
<feature type="binding site" evidence="18">
    <location>
        <begin position="129"/>
        <end position="135"/>
    </location>
    <ligand>
        <name>(6S)-NADPHX</name>
        <dbReference type="ChEBI" id="CHEBI:64076"/>
    </ligand>
</feature>
<evidence type="ECO:0000256" key="7">
    <source>
        <dbReference type="ARBA" id="ARBA00022840"/>
    </source>
</evidence>
<dbReference type="Gene3D" id="3.40.1190.20">
    <property type="match status" value="1"/>
</dbReference>
<comment type="catalytic activity">
    <reaction evidence="1 18 19">
        <text>(6R)-NADHX = (6S)-NADHX</text>
        <dbReference type="Rhea" id="RHEA:32215"/>
        <dbReference type="ChEBI" id="CHEBI:64074"/>
        <dbReference type="ChEBI" id="CHEBI:64075"/>
        <dbReference type="EC" id="5.1.99.6"/>
    </reaction>
</comment>
<comment type="similarity">
    <text evidence="3 19">In the N-terminal section; belongs to the NnrE/AIBP family.</text>
</comment>
<keyword evidence="10 17" id="KW-0520">NAD</keyword>
<dbReference type="PANTHER" id="PTHR12592">
    <property type="entry name" value="ATP-DEPENDENT (S)-NAD(P)H-HYDRATE DEHYDRATASE FAMILY MEMBER"/>
    <property type="match status" value="1"/>
</dbReference>
<dbReference type="HAMAP" id="MF_01966">
    <property type="entry name" value="NADHX_epimerase"/>
    <property type="match status" value="1"/>
</dbReference>
<dbReference type="PROSITE" id="PS51385">
    <property type="entry name" value="YJEF_N"/>
    <property type="match status" value="1"/>
</dbReference>
<keyword evidence="9 18" id="KW-0630">Potassium</keyword>
<comment type="catalytic activity">
    <reaction evidence="16 17 19">
        <text>(6S)-NADPHX + ADP = AMP + phosphate + NADPH + H(+)</text>
        <dbReference type="Rhea" id="RHEA:32235"/>
        <dbReference type="ChEBI" id="CHEBI:15378"/>
        <dbReference type="ChEBI" id="CHEBI:43474"/>
        <dbReference type="ChEBI" id="CHEBI:57783"/>
        <dbReference type="ChEBI" id="CHEBI:64076"/>
        <dbReference type="ChEBI" id="CHEBI:456215"/>
        <dbReference type="ChEBI" id="CHEBI:456216"/>
        <dbReference type="EC" id="4.2.1.136"/>
    </reaction>
</comment>
<comment type="cofactor">
    <cofactor evidence="18 19">
        <name>K(+)</name>
        <dbReference type="ChEBI" id="CHEBI:29103"/>
    </cofactor>
    <text evidence="18 19">Binds 1 potassium ion per subunit.</text>
</comment>
<name>A0A916NC92_9FLAO</name>
<comment type="cofactor">
    <cofactor evidence="17">
        <name>Mg(2+)</name>
        <dbReference type="ChEBI" id="CHEBI:18420"/>
    </cofactor>
</comment>
<feature type="domain" description="YjeF C-terminal" evidence="20">
    <location>
        <begin position="223"/>
        <end position="491"/>
    </location>
</feature>
<feature type="binding site" evidence="18">
    <location>
        <position position="161"/>
    </location>
    <ligand>
        <name>K(+)</name>
        <dbReference type="ChEBI" id="CHEBI:29103"/>
    </ligand>
</feature>
<comment type="function">
    <text evidence="18">Catalyzes the epimerization of the S- and R-forms of NAD(P)HX, a damaged form of NAD(P)H that is a result of enzymatic or heat-dependent hydration. This is a prerequisite for the S-specific NAD(P)H-hydrate dehydratase to allow the repair of both epimers of NAD(P)HX.</text>
</comment>
<dbReference type="PANTHER" id="PTHR12592:SF0">
    <property type="entry name" value="ATP-DEPENDENT (S)-NAD(P)H-HYDRATE DEHYDRATASE"/>
    <property type="match status" value="1"/>
</dbReference>
<evidence type="ECO:0000259" key="20">
    <source>
        <dbReference type="PROSITE" id="PS51383"/>
    </source>
</evidence>
<gene>
    <name evidence="22" type="primary">nnr</name>
    <name evidence="17" type="synonym">nnrD</name>
    <name evidence="18" type="synonym">nnrE</name>
    <name evidence="22" type="ORF">CRYO30217_01964</name>
</gene>
<keyword evidence="11 18" id="KW-0413">Isomerase</keyword>
<evidence type="ECO:0000256" key="19">
    <source>
        <dbReference type="PIRNR" id="PIRNR017184"/>
    </source>
</evidence>
<dbReference type="InterPro" id="IPR036652">
    <property type="entry name" value="YjeF_N_dom_sf"/>
</dbReference>
<keyword evidence="7 17" id="KW-0067">ATP-binding</keyword>
<dbReference type="Gene3D" id="3.40.50.10260">
    <property type="entry name" value="YjeF N-terminal domain"/>
    <property type="match status" value="1"/>
</dbReference>
<evidence type="ECO:0000256" key="18">
    <source>
        <dbReference type="HAMAP-Rule" id="MF_01966"/>
    </source>
</evidence>
<feature type="binding site" evidence="17">
    <location>
        <position position="371"/>
    </location>
    <ligand>
        <name>(6S)-NADPHX</name>
        <dbReference type="ChEBI" id="CHEBI:64076"/>
    </ligand>
</feature>
<keyword evidence="8 17" id="KW-0521">NADP</keyword>
<evidence type="ECO:0000313" key="23">
    <source>
        <dbReference type="Proteomes" id="UP000683507"/>
    </source>
</evidence>
<feature type="binding site" evidence="18">
    <location>
        <position position="62"/>
    </location>
    <ligand>
        <name>K(+)</name>
        <dbReference type="ChEBI" id="CHEBI:29103"/>
    </ligand>
</feature>
<dbReference type="CDD" id="cd01171">
    <property type="entry name" value="YXKO-related"/>
    <property type="match status" value="1"/>
</dbReference>
<evidence type="ECO:0000256" key="15">
    <source>
        <dbReference type="ARBA" id="ARBA00048238"/>
    </source>
</evidence>
<dbReference type="GO" id="GO:0052856">
    <property type="term" value="F:NAD(P)HX epimerase activity"/>
    <property type="evidence" value="ECO:0007669"/>
    <property type="project" value="UniProtKB-UniRule"/>
</dbReference>
<feature type="binding site" evidence="18">
    <location>
        <position position="158"/>
    </location>
    <ligand>
        <name>(6S)-NADPHX</name>
        <dbReference type="ChEBI" id="CHEBI:64076"/>
    </ligand>
</feature>
<reference evidence="22" key="1">
    <citation type="submission" date="2021-04" db="EMBL/GenBank/DDBJ databases">
        <authorList>
            <person name="Rodrigo-Torres L."/>
            <person name="Arahal R. D."/>
            <person name="Lucena T."/>
        </authorList>
    </citation>
    <scope>NUCLEOTIDE SEQUENCE</scope>
    <source>
        <strain evidence="22">AS29M-1</strain>
    </source>
</reference>
<dbReference type="KEGG" id="ptan:CRYO30217_01964"/>
<comment type="similarity">
    <text evidence="17">Belongs to the NnrD/CARKD family.</text>
</comment>
<keyword evidence="13" id="KW-0511">Multifunctional enzyme</keyword>
<dbReference type="NCBIfam" id="TIGR00197">
    <property type="entry name" value="yjeF_nterm"/>
    <property type="match status" value="1"/>
</dbReference>
<proteinExistence type="inferred from homology"/>
<sequence>MFNKIITASQMKLADAFTMQSEPISSIDLMERASHAFVDAILHSISIDQTKEIAIFCGSGNNGGDGFAVTRILQERGYNVNAYLVQFRTDLSQDCQKNFNRLTNVEVIDGTKDFPSLEGTDIIIDAIFGYGFKGKTRGWVADLIQHINELDKLVYAIDTPSGLESDGIGKGQVIKAKETYCFQRPKLAFFLPENGEFIGDWKSVNIGLNEQYIQEIDSKLFMLNDHVKTLVQPRQRQSHKGTYGHVLIIAGAYGKIGASVLATKGALRTGAGLVTTLTPRCGYQILQSTVPEAMCITDENEKIIATPIDTSRFSVVGIGPGIGVEKETKKVLKNILKQHRPTVIDADALNLISSDEKLLKLLHPNCVLTPHIKEFDRIVGQSKTSLERFEKQRKFVEEHECVVVLKDAYTSIISPITGNQYFNTSGCSGMATGGSGDVLTGMITGLLAQGYSPIDAALIGVYYHGVAGQAAAEIRGENGMIASDILDFIRL</sequence>
<comment type="function">
    <text evidence="14 19">Bifunctional enzyme that catalyzes the epimerization of the S- and R-forms of NAD(P)HX and the dehydration of the S-form of NAD(P)HX at the expense of ADP, which is converted to AMP. This allows the repair of both epimers of NAD(P)HX, a damaged form of NAD(P)H that is a result of enzymatic or heat-dependent hydration.</text>
</comment>
<accession>A0A916NC92</accession>
<evidence type="ECO:0000256" key="13">
    <source>
        <dbReference type="ARBA" id="ARBA00023268"/>
    </source>
</evidence>
<dbReference type="NCBIfam" id="TIGR00196">
    <property type="entry name" value="yjeF_cterm"/>
    <property type="match status" value="1"/>
</dbReference>
<keyword evidence="6 17" id="KW-0547">Nucleotide-binding</keyword>
<dbReference type="GO" id="GO:0046872">
    <property type="term" value="F:metal ion binding"/>
    <property type="evidence" value="ECO:0007669"/>
    <property type="project" value="UniProtKB-UniRule"/>
</dbReference>
<evidence type="ECO:0000259" key="21">
    <source>
        <dbReference type="PROSITE" id="PS51385"/>
    </source>
</evidence>
<feature type="binding site" evidence="17">
    <location>
        <position position="258"/>
    </location>
    <ligand>
        <name>(6S)-NADPHX</name>
        <dbReference type="ChEBI" id="CHEBI:64076"/>
    </ligand>
</feature>
<evidence type="ECO:0000256" key="1">
    <source>
        <dbReference type="ARBA" id="ARBA00000013"/>
    </source>
</evidence>
<dbReference type="GO" id="GO:0052855">
    <property type="term" value="F:ADP-dependent NAD(P)H-hydrate dehydratase activity"/>
    <property type="evidence" value="ECO:0007669"/>
    <property type="project" value="UniProtKB-UniRule"/>
</dbReference>
<feature type="binding site" evidence="18">
    <location>
        <position position="125"/>
    </location>
    <ligand>
        <name>K(+)</name>
        <dbReference type="ChEBI" id="CHEBI:29103"/>
    </ligand>
</feature>
<dbReference type="SUPFAM" id="SSF64153">
    <property type="entry name" value="YjeF N-terminal domain-like"/>
    <property type="match status" value="1"/>
</dbReference>
<evidence type="ECO:0000256" key="12">
    <source>
        <dbReference type="ARBA" id="ARBA00023239"/>
    </source>
</evidence>
<evidence type="ECO:0000256" key="3">
    <source>
        <dbReference type="ARBA" id="ARBA00006001"/>
    </source>
</evidence>
<evidence type="ECO:0000256" key="9">
    <source>
        <dbReference type="ARBA" id="ARBA00022958"/>
    </source>
</evidence>
<evidence type="ECO:0000256" key="2">
    <source>
        <dbReference type="ARBA" id="ARBA00000909"/>
    </source>
</evidence>
<dbReference type="Proteomes" id="UP000683507">
    <property type="component" value="Chromosome"/>
</dbReference>
<dbReference type="PROSITE" id="PS51383">
    <property type="entry name" value="YJEF_C_3"/>
    <property type="match status" value="1"/>
</dbReference>
<dbReference type="EC" id="4.2.1.136" evidence="19"/>
<dbReference type="GO" id="GO:0110051">
    <property type="term" value="P:metabolite repair"/>
    <property type="evidence" value="ECO:0007669"/>
    <property type="project" value="TreeGrafter"/>
</dbReference>
<feature type="binding site" evidence="17">
    <location>
        <position position="321"/>
    </location>
    <ligand>
        <name>(6S)-NADPHX</name>
        <dbReference type="ChEBI" id="CHEBI:64076"/>
    </ligand>
</feature>
<feature type="binding site" evidence="17">
    <location>
        <position position="436"/>
    </location>
    <ligand>
        <name>AMP</name>
        <dbReference type="ChEBI" id="CHEBI:456215"/>
    </ligand>
</feature>
<evidence type="ECO:0000256" key="11">
    <source>
        <dbReference type="ARBA" id="ARBA00023235"/>
    </source>
</evidence>
<dbReference type="InterPro" id="IPR030677">
    <property type="entry name" value="Nnr"/>
</dbReference>